<comment type="caution">
    <text evidence="4">The sequence shown here is derived from an EMBL/GenBank/DDBJ whole genome shotgun (WGS) entry which is preliminary data.</text>
</comment>
<evidence type="ECO:0000256" key="3">
    <source>
        <dbReference type="SAM" id="SignalP"/>
    </source>
</evidence>
<dbReference type="AlphaFoldDB" id="A0A4Z0L377"/>
<feature type="chain" id="PRO_5021287655" description="DUF4890 domain-containing protein" evidence="3">
    <location>
        <begin position="21"/>
        <end position="152"/>
    </location>
</feature>
<feature type="coiled-coil region" evidence="1">
    <location>
        <begin position="19"/>
        <end position="59"/>
    </location>
</feature>
<feature type="region of interest" description="Disordered" evidence="2">
    <location>
        <begin position="117"/>
        <end position="152"/>
    </location>
</feature>
<sequence>MKKIALAIVLTAGLALNGIAQEKKSAAKADTEKMSAEQRNQLQLKKMTLELDLSAAQQKEMATLIAEQSSKREAKMAEMKAGKEAKKELTANEKFEMRNKMLDEQIEHKAKMKKILSKEQFEKWEDNHKKRSGHMQRMRGAHRQKANKEVSE</sequence>
<evidence type="ECO:0000313" key="4">
    <source>
        <dbReference type="EMBL" id="TGD56890.1"/>
    </source>
</evidence>
<keyword evidence="1" id="KW-0175">Coiled coil</keyword>
<dbReference type="EMBL" id="SRLH01000008">
    <property type="protein sequence ID" value="TGD56890.1"/>
    <property type="molecule type" value="Genomic_DNA"/>
</dbReference>
<dbReference type="Gene3D" id="1.20.120.1490">
    <property type="match status" value="1"/>
</dbReference>
<evidence type="ECO:0000256" key="2">
    <source>
        <dbReference type="SAM" id="MobiDB-lite"/>
    </source>
</evidence>
<accession>A0A4Z0L377</accession>
<dbReference type="RefSeq" id="WP_135527314.1">
    <property type="nucleotide sequence ID" value="NZ_SRLH01000008.1"/>
</dbReference>
<protein>
    <recommendedName>
        <fullName evidence="6">DUF4890 domain-containing protein</fullName>
    </recommendedName>
</protein>
<proteinExistence type="predicted"/>
<evidence type="ECO:0008006" key="6">
    <source>
        <dbReference type="Google" id="ProtNLM"/>
    </source>
</evidence>
<feature type="compositionally biased region" description="Basic residues" evidence="2">
    <location>
        <begin position="129"/>
        <end position="145"/>
    </location>
</feature>
<organism evidence="4 5">
    <name type="scientific">Flavobacterium humi</name>
    <dbReference type="NCBI Taxonomy" id="2562683"/>
    <lineage>
        <taxon>Bacteria</taxon>
        <taxon>Pseudomonadati</taxon>
        <taxon>Bacteroidota</taxon>
        <taxon>Flavobacteriia</taxon>
        <taxon>Flavobacteriales</taxon>
        <taxon>Flavobacteriaceae</taxon>
        <taxon>Flavobacterium</taxon>
    </lineage>
</organism>
<keyword evidence="5" id="KW-1185">Reference proteome</keyword>
<dbReference type="OrthoDB" id="956918at2"/>
<keyword evidence="3" id="KW-0732">Signal</keyword>
<reference evidence="4 5" key="1">
    <citation type="submission" date="2019-04" db="EMBL/GenBank/DDBJ databases">
        <title>Flavobacterium sp. strain DS2-A Genome sequencing and assembly.</title>
        <authorList>
            <person name="Kim I."/>
        </authorList>
    </citation>
    <scope>NUCLEOTIDE SEQUENCE [LARGE SCALE GENOMIC DNA]</scope>
    <source>
        <strain evidence="4 5">DS2-A</strain>
    </source>
</reference>
<dbReference type="Proteomes" id="UP000297407">
    <property type="component" value="Unassembled WGS sequence"/>
</dbReference>
<feature type="compositionally biased region" description="Basic and acidic residues" evidence="2">
    <location>
        <begin position="117"/>
        <end position="128"/>
    </location>
</feature>
<name>A0A4Z0L377_9FLAO</name>
<gene>
    <name evidence="4" type="ORF">E4635_13930</name>
</gene>
<feature type="signal peptide" evidence="3">
    <location>
        <begin position="1"/>
        <end position="20"/>
    </location>
</feature>
<evidence type="ECO:0000313" key="5">
    <source>
        <dbReference type="Proteomes" id="UP000297407"/>
    </source>
</evidence>
<evidence type="ECO:0000256" key="1">
    <source>
        <dbReference type="SAM" id="Coils"/>
    </source>
</evidence>